<protein>
    <submittedName>
        <fullName evidence="1">Uncharacterized protein</fullName>
    </submittedName>
</protein>
<keyword evidence="2" id="KW-1185">Reference proteome</keyword>
<dbReference type="Proteomes" id="UP000324222">
    <property type="component" value="Unassembled WGS sequence"/>
</dbReference>
<evidence type="ECO:0000313" key="1">
    <source>
        <dbReference type="EMBL" id="MPC96055.1"/>
    </source>
</evidence>
<sequence>MLTLKRRDILAGGETVRIMDVQYSEDKVKVMEVTLKIEELMKRKIIVTYVPPKTNTWGNEEHKDMQ</sequence>
<gene>
    <name evidence="1" type="ORF">E2C01_091292</name>
</gene>
<dbReference type="EMBL" id="VSRR010104480">
    <property type="protein sequence ID" value="MPC96055.1"/>
    <property type="molecule type" value="Genomic_DNA"/>
</dbReference>
<reference evidence="1 2" key="1">
    <citation type="submission" date="2019-05" db="EMBL/GenBank/DDBJ databases">
        <title>Another draft genome of Portunus trituberculatus and its Hox gene families provides insights of decapod evolution.</title>
        <authorList>
            <person name="Jeong J.-H."/>
            <person name="Song I."/>
            <person name="Kim S."/>
            <person name="Choi T."/>
            <person name="Kim D."/>
            <person name="Ryu S."/>
            <person name="Kim W."/>
        </authorList>
    </citation>
    <scope>NUCLEOTIDE SEQUENCE [LARGE SCALE GENOMIC DNA]</scope>
    <source>
        <tissue evidence="1">Muscle</tissue>
    </source>
</reference>
<accession>A0A5B7JN66</accession>
<evidence type="ECO:0000313" key="2">
    <source>
        <dbReference type="Proteomes" id="UP000324222"/>
    </source>
</evidence>
<dbReference type="AlphaFoldDB" id="A0A5B7JN66"/>
<organism evidence="1 2">
    <name type="scientific">Portunus trituberculatus</name>
    <name type="common">Swimming crab</name>
    <name type="synonym">Neptunus trituberculatus</name>
    <dbReference type="NCBI Taxonomy" id="210409"/>
    <lineage>
        <taxon>Eukaryota</taxon>
        <taxon>Metazoa</taxon>
        <taxon>Ecdysozoa</taxon>
        <taxon>Arthropoda</taxon>
        <taxon>Crustacea</taxon>
        <taxon>Multicrustacea</taxon>
        <taxon>Malacostraca</taxon>
        <taxon>Eumalacostraca</taxon>
        <taxon>Eucarida</taxon>
        <taxon>Decapoda</taxon>
        <taxon>Pleocyemata</taxon>
        <taxon>Brachyura</taxon>
        <taxon>Eubrachyura</taxon>
        <taxon>Portunoidea</taxon>
        <taxon>Portunidae</taxon>
        <taxon>Portuninae</taxon>
        <taxon>Portunus</taxon>
    </lineage>
</organism>
<comment type="caution">
    <text evidence="1">The sequence shown here is derived from an EMBL/GenBank/DDBJ whole genome shotgun (WGS) entry which is preliminary data.</text>
</comment>
<name>A0A5B7JN66_PORTR</name>
<proteinExistence type="predicted"/>